<name>B9R9J7_RICCO</name>
<sequence length="67" mass="7572">MQSDKGRRKSLKDANVKQYLISEEKSDNGSPETDEIKLVGGKIEMEVIEATKYMVKVVWCGGFESFI</sequence>
<evidence type="ECO:0000313" key="2">
    <source>
        <dbReference type="EMBL" id="EEF51474.1"/>
    </source>
</evidence>
<reference evidence="3" key="1">
    <citation type="journal article" date="2010" name="Nat. Biotechnol.">
        <title>Draft genome sequence of the oilseed species Ricinus communis.</title>
        <authorList>
            <person name="Chan A.P."/>
            <person name="Crabtree J."/>
            <person name="Zhao Q."/>
            <person name="Lorenzi H."/>
            <person name="Orvis J."/>
            <person name="Puiu D."/>
            <person name="Melake-Berhan A."/>
            <person name="Jones K.M."/>
            <person name="Redman J."/>
            <person name="Chen G."/>
            <person name="Cahoon E.B."/>
            <person name="Gedil M."/>
            <person name="Stanke M."/>
            <person name="Haas B.J."/>
            <person name="Wortman J.R."/>
            <person name="Fraser-Liggett C.M."/>
            <person name="Ravel J."/>
            <person name="Rabinowicz P.D."/>
        </authorList>
    </citation>
    <scope>NUCLEOTIDE SEQUENCE [LARGE SCALE GENOMIC DNA]</scope>
    <source>
        <strain evidence="3">cv. Hale</strain>
    </source>
</reference>
<keyword evidence="3" id="KW-1185">Reference proteome</keyword>
<dbReference type="AlphaFoldDB" id="B9R9J7"/>
<accession>B9R9J7</accession>
<protein>
    <submittedName>
        <fullName evidence="2">Uncharacterized protein</fullName>
    </submittedName>
</protein>
<evidence type="ECO:0000256" key="1">
    <source>
        <dbReference type="SAM" id="MobiDB-lite"/>
    </source>
</evidence>
<gene>
    <name evidence="2" type="ORF">RCOM_1498110</name>
</gene>
<dbReference type="Proteomes" id="UP000008311">
    <property type="component" value="Unassembled WGS sequence"/>
</dbReference>
<dbReference type="EMBL" id="EQ973773">
    <property type="protein sequence ID" value="EEF51474.1"/>
    <property type="molecule type" value="Genomic_DNA"/>
</dbReference>
<proteinExistence type="predicted"/>
<dbReference type="InParanoid" id="B9R9J7"/>
<feature type="region of interest" description="Disordered" evidence="1">
    <location>
        <begin position="1"/>
        <end position="34"/>
    </location>
</feature>
<organism evidence="2 3">
    <name type="scientific">Ricinus communis</name>
    <name type="common">Castor bean</name>
    <dbReference type="NCBI Taxonomy" id="3988"/>
    <lineage>
        <taxon>Eukaryota</taxon>
        <taxon>Viridiplantae</taxon>
        <taxon>Streptophyta</taxon>
        <taxon>Embryophyta</taxon>
        <taxon>Tracheophyta</taxon>
        <taxon>Spermatophyta</taxon>
        <taxon>Magnoliopsida</taxon>
        <taxon>eudicotyledons</taxon>
        <taxon>Gunneridae</taxon>
        <taxon>Pentapetalae</taxon>
        <taxon>rosids</taxon>
        <taxon>fabids</taxon>
        <taxon>Malpighiales</taxon>
        <taxon>Euphorbiaceae</taxon>
        <taxon>Acalyphoideae</taxon>
        <taxon>Acalypheae</taxon>
        <taxon>Ricinus</taxon>
    </lineage>
</organism>
<evidence type="ECO:0000313" key="3">
    <source>
        <dbReference type="Proteomes" id="UP000008311"/>
    </source>
</evidence>
<feature type="compositionally biased region" description="Basic residues" evidence="1">
    <location>
        <begin position="1"/>
        <end position="10"/>
    </location>
</feature>